<dbReference type="Proteomes" id="UP000283383">
    <property type="component" value="Unassembled WGS sequence"/>
</dbReference>
<comment type="pathway">
    <text evidence="5">Cofactor biosynthesis; ubiquinone biosynthesis.</text>
</comment>
<evidence type="ECO:0000313" key="6">
    <source>
        <dbReference type="EMBL" id="RKF71421.1"/>
    </source>
</evidence>
<dbReference type="HAMAP" id="MF_00472">
    <property type="entry name" value="UbiG"/>
    <property type="match status" value="1"/>
</dbReference>
<keyword evidence="5" id="KW-0460">Magnesium</keyword>
<dbReference type="EC" id="2.1.1.-" evidence="5"/>
<comment type="function">
    <text evidence="5">O-methyltransferase required for two non-consecutive steps during ubiquinone biosynthesis. Catalyzes the 2 O-methylation of 3,4-dihydroxy-5-(all-trans-polyprenyl)benzoic acid into 4-hydroxy-3-methoxy-5-(all-trans-polyprenyl)benzoic acid. Also catalyzes the last step of ubiquinone biosynthesis by mediating methylation of 3-demethylubiquinone into ubiquinone. Also able to mediate the methylation of 3-demethylubiquinol into ubiquinol.</text>
</comment>
<evidence type="ECO:0000256" key="5">
    <source>
        <dbReference type="HAMAP-Rule" id="MF_03190"/>
    </source>
</evidence>
<accession>A0A420IA85</accession>
<comment type="catalytic activity">
    <reaction evidence="5">
        <text>a 3,4-dihydroxy-5-(all-trans-polyprenyl)benzoate + S-adenosyl-L-methionine = a 4-hydroxy-3-methoxy-5-(all-trans-polyprenyl)benzoate + S-adenosyl-L-homocysteine + H(+)</text>
        <dbReference type="Rhea" id="RHEA:44452"/>
        <dbReference type="Rhea" id="RHEA-COMP:10930"/>
        <dbReference type="Rhea" id="RHEA-COMP:10931"/>
        <dbReference type="ChEBI" id="CHEBI:15378"/>
        <dbReference type="ChEBI" id="CHEBI:57856"/>
        <dbReference type="ChEBI" id="CHEBI:59789"/>
        <dbReference type="ChEBI" id="CHEBI:64694"/>
        <dbReference type="ChEBI" id="CHEBI:84443"/>
        <dbReference type="EC" id="2.1.1.114"/>
    </reaction>
</comment>
<keyword evidence="6" id="KW-0830">Ubiquinone</keyword>
<keyword evidence="4 5" id="KW-0949">S-adenosyl-L-methionine</keyword>
<evidence type="ECO:0000256" key="2">
    <source>
        <dbReference type="ARBA" id="ARBA00022679"/>
    </source>
</evidence>
<comment type="catalytic activity">
    <reaction evidence="5">
        <text>a 3-demethylubiquinone + S-adenosyl-L-methionine = a ubiquinone + S-adenosyl-L-homocysteine</text>
        <dbReference type="Rhea" id="RHEA:81215"/>
        <dbReference type="Rhea" id="RHEA-COMP:9565"/>
        <dbReference type="Rhea" id="RHEA-COMP:19654"/>
        <dbReference type="ChEBI" id="CHEBI:16389"/>
        <dbReference type="ChEBI" id="CHEBI:57856"/>
        <dbReference type="ChEBI" id="CHEBI:59789"/>
        <dbReference type="ChEBI" id="CHEBI:231825"/>
    </reaction>
</comment>
<comment type="caution">
    <text evidence="6">The sequence shown here is derived from an EMBL/GenBank/DDBJ whole genome shotgun (WGS) entry which is preliminary data.</text>
</comment>
<dbReference type="UniPathway" id="UPA00232"/>
<feature type="binding site" evidence="5">
    <location>
        <position position="104"/>
    </location>
    <ligand>
        <name>S-adenosyl-L-methionine</name>
        <dbReference type="ChEBI" id="CHEBI:59789"/>
    </ligand>
</feature>
<dbReference type="PANTHER" id="PTHR43464">
    <property type="entry name" value="METHYLTRANSFERASE"/>
    <property type="match status" value="1"/>
</dbReference>
<dbReference type="Gene3D" id="3.40.50.150">
    <property type="entry name" value="Vaccinia Virus protein VP39"/>
    <property type="match status" value="1"/>
</dbReference>
<dbReference type="GO" id="GO:0046872">
    <property type="term" value="F:metal ion binding"/>
    <property type="evidence" value="ECO:0007669"/>
    <property type="project" value="UniProtKB-KW"/>
</dbReference>
<dbReference type="GO" id="GO:0031314">
    <property type="term" value="C:extrinsic component of mitochondrial inner membrane"/>
    <property type="evidence" value="ECO:0007669"/>
    <property type="project" value="UniProtKB-UniRule"/>
</dbReference>
<feature type="binding site" evidence="5">
    <location>
        <position position="181"/>
    </location>
    <ligand>
        <name>Mg(2+)</name>
        <dbReference type="ChEBI" id="CHEBI:18420"/>
    </ligand>
</feature>
<feature type="binding site" evidence="5">
    <location>
        <position position="177"/>
    </location>
    <ligand>
        <name>Mg(2+)</name>
        <dbReference type="ChEBI" id="CHEBI:18420"/>
    </ligand>
</feature>
<dbReference type="PANTHER" id="PTHR43464:SF19">
    <property type="entry name" value="UBIQUINONE BIOSYNTHESIS O-METHYLTRANSFERASE, MITOCHONDRIAL"/>
    <property type="match status" value="1"/>
</dbReference>
<evidence type="ECO:0000256" key="4">
    <source>
        <dbReference type="ARBA" id="ARBA00022691"/>
    </source>
</evidence>
<dbReference type="GO" id="GO:0010420">
    <property type="term" value="F:polyprenyldihydroxybenzoate methyltransferase activity"/>
    <property type="evidence" value="ECO:0007669"/>
    <property type="project" value="UniProtKB-UniRule"/>
</dbReference>
<dbReference type="STRING" id="62708.A0A420IA85"/>
<keyword evidence="3 5" id="KW-0831">Ubiquinone biosynthesis</keyword>
<comment type="subunit">
    <text evidence="5">Component of a multi-subunit COQ enzyme complex, composed of at least COQ3, COQ4, COQ5, COQ6, COQ7 and COQ9.</text>
</comment>
<comment type="cofactor">
    <cofactor evidence="5">
        <name>Mg(2+)</name>
        <dbReference type="ChEBI" id="CHEBI:18420"/>
    </cofactor>
</comment>
<dbReference type="AlphaFoldDB" id="A0A420IA85"/>
<reference evidence="6 7" key="1">
    <citation type="journal article" date="2018" name="BMC Genomics">
        <title>Comparative genome analyses reveal sequence features reflecting distinct modes of host-adaptation between dicot and monocot powdery mildew.</title>
        <authorList>
            <person name="Wu Y."/>
            <person name="Ma X."/>
            <person name="Pan Z."/>
            <person name="Kale S.D."/>
            <person name="Song Y."/>
            <person name="King H."/>
            <person name="Zhang Q."/>
            <person name="Presley C."/>
            <person name="Deng X."/>
            <person name="Wei C.I."/>
            <person name="Xiao S."/>
        </authorList>
    </citation>
    <scope>NUCLEOTIDE SEQUENCE [LARGE SCALE GENOMIC DNA]</scope>
    <source>
        <strain evidence="6">UMSG3</strain>
    </source>
</reference>
<evidence type="ECO:0000313" key="7">
    <source>
        <dbReference type="Proteomes" id="UP000283383"/>
    </source>
</evidence>
<dbReference type="GO" id="GO:0120537">
    <property type="term" value="F:3-demethylubiquinone 3-O-methyltransferase activity"/>
    <property type="evidence" value="ECO:0007669"/>
    <property type="project" value="RHEA"/>
</dbReference>
<evidence type="ECO:0000256" key="1">
    <source>
        <dbReference type="ARBA" id="ARBA00022603"/>
    </source>
</evidence>
<proteinExistence type="inferred from homology"/>
<protein>
    <recommendedName>
        <fullName evidence="5">Ubiquinone biosynthesis O-methyltransferase, mitochondrial</fullName>
    </recommendedName>
    <alternativeName>
        <fullName evidence="5">3-demethylubiquinol 3-O-methyltransferase</fullName>
        <ecNumber evidence="5">2.1.1.64</ecNumber>
    </alternativeName>
    <alternativeName>
        <fullName evidence="5">3-demethylubiquinone 3-O-methyltransferase</fullName>
        <ecNumber evidence="5">2.1.1.-</ecNumber>
    </alternativeName>
    <alternativeName>
        <fullName evidence="5">Polyprenyldihydroxybenzoate methyltransferase</fullName>
        <ecNumber evidence="5">2.1.1.114</ecNumber>
    </alternativeName>
</protein>
<dbReference type="EMBL" id="MCBQ01010280">
    <property type="protein sequence ID" value="RKF71421.1"/>
    <property type="molecule type" value="Genomic_DNA"/>
</dbReference>
<dbReference type="EC" id="2.1.1.114" evidence="5"/>
<feature type="binding site" evidence="5">
    <location>
        <position position="127"/>
    </location>
    <ligand>
        <name>S-adenosyl-L-methionine</name>
        <dbReference type="ChEBI" id="CHEBI:59789"/>
    </ligand>
</feature>
<dbReference type="CDD" id="cd02440">
    <property type="entry name" value="AdoMet_MTases"/>
    <property type="match status" value="1"/>
</dbReference>
<comment type="similarity">
    <text evidence="5">Belongs to the class I-like SAM-binding methyltransferase superfamily. UbiG/COQ3 family.</text>
</comment>
<dbReference type="NCBIfam" id="TIGR01983">
    <property type="entry name" value="UbiG"/>
    <property type="match status" value="1"/>
</dbReference>
<dbReference type="EC" id="2.1.1.64" evidence="5"/>
<keyword evidence="7" id="KW-1185">Reference proteome</keyword>
<keyword evidence="1 5" id="KW-0489">Methyltransferase</keyword>
<keyword evidence="5" id="KW-0472">Membrane</keyword>
<keyword evidence="5" id="KW-0496">Mitochondrion</keyword>
<dbReference type="GO" id="GO:0032259">
    <property type="term" value="P:methylation"/>
    <property type="evidence" value="ECO:0007669"/>
    <property type="project" value="UniProtKB-KW"/>
</dbReference>
<keyword evidence="5" id="KW-0999">Mitochondrion inner membrane</keyword>
<gene>
    <name evidence="5" type="primary">COQ3</name>
    <name evidence="6" type="ORF">GcM3_102016</name>
</gene>
<dbReference type="Pfam" id="PF13489">
    <property type="entry name" value="Methyltransf_23"/>
    <property type="match status" value="1"/>
</dbReference>
<comment type="subcellular location">
    <subcellularLocation>
        <location evidence="5">Mitochondrion inner membrane</location>
        <topology evidence="5">Peripheral membrane protein</topology>
        <orientation evidence="5">Matrix side</orientation>
    </subcellularLocation>
</comment>
<dbReference type="GO" id="GO:0061542">
    <property type="term" value="F:3-demethylubiquinol 3-O-methyltransferase activity"/>
    <property type="evidence" value="ECO:0007669"/>
    <property type="project" value="UniProtKB-UniRule"/>
</dbReference>
<organism evidence="6 7">
    <name type="scientific">Golovinomyces cichoracearum</name>
    <dbReference type="NCBI Taxonomy" id="62708"/>
    <lineage>
        <taxon>Eukaryota</taxon>
        <taxon>Fungi</taxon>
        <taxon>Dikarya</taxon>
        <taxon>Ascomycota</taxon>
        <taxon>Pezizomycotina</taxon>
        <taxon>Leotiomycetes</taxon>
        <taxon>Erysiphales</taxon>
        <taxon>Erysiphaceae</taxon>
        <taxon>Golovinomyces</taxon>
    </lineage>
</organism>
<feature type="binding site" evidence="5">
    <location>
        <position position="75"/>
    </location>
    <ligand>
        <name>S-adenosyl-L-methionine</name>
        <dbReference type="ChEBI" id="CHEBI:59789"/>
    </ligand>
</feature>
<keyword evidence="5" id="KW-0479">Metal-binding</keyword>
<dbReference type="InterPro" id="IPR029063">
    <property type="entry name" value="SAM-dependent_MTases_sf"/>
</dbReference>
<evidence type="ECO:0000256" key="3">
    <source>
        <dbReference type="ARBA" id="ARBA00022688"/>
    </source>
</evidence>
<feature type="binding site" evidence="5">
    <location>
        <position position="180"/>
    </location>
    <ligand>
        <name>Mg(2+)</name>
        <dbReference type="ChEBI" id="CHEBI:18420"/>
    </ligand>
</feature>
<keyword evidence="2 5" id="KW-0808">Transferase</keyword>
<dbReference type="SUPFAM" id="SSF53335">
    <property type="entry name" value="S-adenosyl-L-methionine-dependent methyltransferases"/>
    <property type="match status" value="1"/>
</dbReference>
<name>A0A420IA85_9PEZI</name>
<dbReference type="InterPro" id="IPR010233">
    <property type="entry name" value="UbiG_MeTrfase"/>
</dbReference>
<feature type="binding site" evidence="5">
    <location>
        <position position="176"/>
    </location>
    <ligand>
        <name>S-adenosyl-L-methionine</name>
        <dbReference type="ChEBI" id="CHEBI:59789"/>
    </ligand>
</feature>
<comment type="catalytic activity">
    <reaction evidence="5">
        <text>a 3-demethylubiquinol + S-adenosyl-L-methionine = a ubiquinol + S-adenosyl-L-homocysteine + H(+)</text>
        <dbReference type="Rhea" id="RHEA:44380"/>
        <dbReference type="Rhea" id="RHEA-COMP:9566"/>
        <dbReference type="Rhea" id="RHEA-COMP:10914"/>
        <dbReference type="ChEBI" id="CHEBI:15378"/>
        <dbReference type="ChEBI" id="CHEBI:17976"/>
        <dbReference type="ChEBI" id="CHEBI:57856"/>
        <dbReference type="ChEBI" id="CHEBI:59789"/>
        <dbReference type="ChEBI" id="CHEBI:84422"/>
        <dbReference type="EC" id="2.1.1.64"/>
    </reaction>
</comment>
<sequence length="290" mass="32782">MSLLRSAFSPRYSQKNNLLKIIPSYRHFSSPSPINVSSKKTSVNPNEIAHFNALASSWWDYNGPSRLLHLMNPLRHDFIARCYNSNPTNNTCAMDHQLRYLDVGCGGGIFAESAARLSCVKNVTAIDPSLDVLNVARAHARRDPSLIGKLEYRNASIEDLPEPASTTDQYHVLTLFEVIEHITYPASFLEQCTKFVRPGGWIIMSTVARTWLSWFTTILVAEYGLRIVPPGTHDWSSFINADELKNWFMDQRGWSKPVVSGVVYIPGIGWRFVDGSEKIGNYFLGIRRDI</sequence>